<evidence type="ECO:0000256" key="2">
    <source>
        <dbReference type="ARBA" id="ARBA00022771"/>
    </source>
</evidence>
<dbReference type="GO" id="GO:0045944">
    <property type="term" value="P:positive regulation of transcription by RNA polymerase II"/>
    <property type="evidence" value="ECO:0007669"/>
    <property type="project" value="TreeGrafter"/>
</dbReference>
<feature type="domain" description="Nuclear receptor" evidence="9">
    <location>
        <begin position="23"/>
        <end position="52"/>
    </location>
</feature>
<evidence type="ECO:0000313" key="11">
    <source>
        <dbReference type="EMBL" id="CAD7620519.1"/>
    </source>
</evidence>
<dbReference type="PROSITE" id="PS51030">
    <property type="entry name" value="NUCLEAR_REC_DBD_2"/>
    <property type="match status" value="1"/>
</dbReference>
<dbReference type="PRINTS" id="PR00047">
    <property type="entry name" value="STROIDFINGER"/>
</dbReference>
<dbReference type="PANTHER" id="PTHR24082:SF283">
    <property type="entry name" value="NUCLEAR HORMONE RECEPTOR HR96"/>
    <property type="match status" value="1"/>
</dbReference>
<name>A0A7R9PU89_9ACAR</name>
<dbReference type="PROSITE" id="PS51843">
    <property type="entry name" value="NR_LBD"/>
    <property type="match status" value="1"/>
</dbReference>
<dbReference type="InterPro" id="IPR035500">
    <property type="entry name" value="NHR-like_dom_sf"/>
</dbReference>
<keyword evidence="7" id="KW-0675">Receptor</keyword>
<dbReference type="PROSITE" id="PS00031">
    <property type="entry name" value="NUCLEAR_REC_DBD_1"/>
    <property type="match status" value="1"/>
</dbReference>
<proteinExistence type="predicted"/>
<dbReference type="PANTHER" id="PTHR24082">
    <property type="entry name" value="NUCLEAR HORMONE RECEPTOR"/>
    <property type="match status" value="1"/>
</dbReference>
<evidence type="ECO:0000259" key="9">
    <source>
        <dbReference type="PROSITE" id="PS51030"/>
    </source>
</evidence>
<keyword evidence="6" id="KW-0804">Transcription</keyword>
<accession>A0A7R9PU89</accession>
<keyword evidence="5" id="KW-0238">DNA-binding</keyword>
<feature type="domain" description="NR LBD" evidence="10">
    <location>
        <begin position="256"/>
        <end position="378"/>
    </location>
</feature>
<keyword evidence="12" id="KW-1185">Reference proteome</keyword>
<protein>
    <recommendedName>
        <fullName evidence="13">Nuclear receptor domain-containing protein</fullName>
    </recommendedName>
</protein>
<dbReference type="GO" id="GO:0000122">
    <property type="term" value="P:negative regulation of transcription by RNA polymerase II"/>
    <property type="evidence" value="ECO:0007669"/>
    <property type="project" value="TreeGrafter"/>
</dbReference>
<keyword evidence="1" id="KW-0479">Metal-binding</keyword>
<keyword evidence="8" id="KW-0539">Nucleus</keyword>
<evidence type="ECO:0000259" key="10">
    <source>
        <dbReference type="PROSITE" id="PS51843"/>
    </source>
</evidence>
<gene>
    <name evidence="11" type="ORF">OSB1V03_LOCUS1004</name>
</gene>
<dbReference type="InterPro" id="IPR000536">
    <property type="entry name" value="Nucl_hrmn_rcpt_lig-bd"/>
</dbReference>
<dbReference type="InterPro" id="IPR050234">
    <property type="entry name" value="Nuclear_hormone_rcpt_NR1"/>
</dbReference>
<dbReference type="SMART" id="SM00399">
    <property type="entry name" value="ZnF_C4"/>
    <property type="match status" value="1"/>
</dbReference>
<evidence type="ECO:0000256" key="6">
    <source>
        <dbReference type="ARBA" id="ARBA00023163"/>
    </source>
</evidence>
<dbReference type="GO" id="GO:0030154">
    <property type="term" value="P:cell differentiation"/>
    <property type="evidence" value="ECO:0007669"/>
    <property type="project" value="TreeGrafter"/>
</dbReference>
<dbReference type="Proteomes" id="UP000759131">
    <property type="component" value="Unassembled WGS sequence"/>
</dbReference>
<dbReference type="EMBL" id="OC854840">
    <property type="protein sequence ID" value="CAD7620519.1"/>
    <property type="molecule type" value="Genomic_DNA"/>
</dbReference>
<dbReference type="Gene3D" id="1.10.565.10">
    <property type="entry name" value="Retinoid X Receptor"/>
    <property type="match status" value="2"/>
</dbReference>
<evidence type="ECO:0000256" key="5">
    <source>
        <dbReference type="ARBA" id="ARBA00023125"/>
    </source>
</evidence>
<keyword evidence="4" id="KW-0805">Transcription regulation</keyword>
<keyword evidence="3" id="KW-0862">Zinc</keyword>
<evidence type="ECO:0000256" key="3">
    <source>
        <dbReference type="ARBA" id="ARBA00022833"/>
    </source>
</evidence>
<reference evidence="11" key="1">
    <citation type="submission" date="2020-11" db="EMBL/GenBank/DDBJ databases">
        <authorList>
            <person name="Tran Van P."/>
        </authorList>
    </citation>
    <scope>NUCLEOTIDE SEQUENCE</scope>
</reference>
<organism evidence="11">
    <name type="scientific">Medioppia subpectinata</name>
    <dbReference type="NCBI Taxonomy" id="1979941"/>
    <lineage>
        <taxon>Eukaryota</taxon>
        <taxon>Metazoa</taxon>
        <taxon>Ecdysozoa</taxon>
        <taxon>Arthropoda</taxon>
        <taxon>Chelicerata</taxon>
        <taxon>Arachnida</taxon>
        <taxon>Acari</taxon>
        <taxon>Acariformes</taxon>
        <taxon>Sarcoptiformes</taxon>
        <taxon>Oribatida</taxon>
        <taxon>Brachypylina</taxon>
        <taxon>Oppioidea</taxon>
        <taxon>Oppiidae</taxon>
        <taxon>Medioppia</taxon>
    </lineage>
</organism>
<sequence length="378" mass="44173">MNTPTEDIHSESEIRFVRLMNSLQVCRVCGDRAIGYNFDALTCESCRSFFRRNCSRVEFNNINWYLILQLYTKGTDDYVVMNLKINRCKELFSSVAVIKDPTVRAVAYEVKCVSDAIQLLHNRTNQKFLRMDEENRCYNGYSQEFCTSLYHQLYLMGIVLFNPHQSNLVHKQSVILQQQTYMYLLQRYLEIKHNSKSESETHFRSSNFGIITCESCRSFFRRNENRVERTNSMNFDETNKTNAIIPSLIRGLIFNFNELEINRFKELFNSVAVVRNPSVRSIAYETVNVREALELLLNGADVMFSRMVKMSLKISGFNDLCEDDKIVLLKAACPQLTILQSIIIFNFNGEFWTIPIIFVDKRRREGNSNTNECYNGLE</sequence>
<dbReference type="InterPro" id="IPR001628">
    <property type="entry name" value="Znf_hrmn_rcpt"/>
</dbReference>
<evidence type="ECO:0000256" key="8">
    <source>
        <dbReference type="ARBA" id="ARBA00023242"/>
    </source>
</evidence>
<dbReference type="Pfam" id="PF00105">
    <property type="entry name" value="zf-C4"/>
    <property type="match status" value="2"/>
</dbReference>
<dbReference type="GO" id="GO:0008270">
    <property type="term" value="F:zinc ion binding"/>
    <property type="evidence" value="ECO:0007669"/>
    <property type="project" value="UniProtKB-KW"/>
</dbReference>
<dbReference type="SUPFAM" id="SSF48508">
    <property type="entry name" value="Nuclear receptor ligand-binding domain"/>
    <property type="match status" value="2"/>
</dbReference>
<dbReference type="GO" id="GO:0000978">
    <property type="term" value="F:RNA polymerase II cis-regulatory region sequence-specific DNA binding"/>
    <property type="evidence" value="ECO:0007669"/>
    <property type="project" value="TreeGrafter"/>
</dbReference>
<evidence type="ECO:0000256" key="4">
    <source>
        <dbReference type="ARBA" id="ARBA00023015"/>
    </source>
</evidence>
<evidence type="ECO:0000313" key="12">
    <source>
        <dbReference type="Proteomes" id="UP000759131"/>
    </source>
</evidence>
<dbReference type="OrthoDB" id="6531430at2759"/>
<evidence type="ECO:0000256" key="7">
    <source>
        <dbReference type="ARBA" id="ARBA00023170"/>
    </source>
</evidence>
<evidence type="ECO:0000256" key="1">
    <source>
        <dbReference type="ARBA" id="ARBA00022723"/>
    </source>
</evidence>
<dbReference type="SUPFAM" id="SSF57716">
    <property type="entry name" value="Glucocorticoid receptor-like (DNA-binding domain)"/>
    <property type="match status" value="1"/>
</dbReference>
<dbReference type="EMBL" id="CAJPIZ010000265">
    <property type="protein sequence ID" value="CAG2100949.1"/>
    <property type="molecule type" value="Genomic_DNA"/>
</dbReference>
<dbReference type="GO" id="GO:0004879">
    <property type="term" value="F:nuclear receptor activity"/>
    <property type="evidence" value="ECO:0007669"/>
    <property type="project" value="TreeGrafter"/>
</dbReference>
<keyword evidence="2" id="KW-0863">Zinc-finger</keyword>
<dbReference type="Gene3D" id="3.30.50.10">
    <property type="entry name" value="Erythroid Transcription Factor GATA-1, subunit A"/>
    <property type="match status" value="1"/>
</dbReference>
<dbReference type="InterPro" id="IPR013088">
    <property type="entry name" value="Znf_NHR/GATA"/>
</dbReference>
<dbReference type="AlphaFoldDB" id="A0A7R9PU89"/>
<evidence type="ECO:0008006" key="13">
    <source>
        <dbReference type="Google" id="ProtNLM"/>
    </source>
</evidence>